<dbReference type="InterPro" id="IPR020849">
    <property type="entry name" value="Small_GTPase_Ras-type"/>
</dbReference>
<dbReference type="SUPFAM" id="SSF52540">
    <property type="entry name" value="P-loop containing nucleoside triphosphate hydrolases"/>
    <property type="match status" value="1"/>
</dbReference>
<keyword evidence="6" id="KW-1185">Reference proteome</keyword>
<dbReference type="SMART" id="SM00175">
    <property type="entry name" value="RAB"/>
    <property type="match status" value="1"/>
</dbReference>
<dbReference type="InterPro" id="IPR027417">
    <property type="entry name" value="P-loop_NTPase"/>
</dbReference>
<dbReference type="PRINTS" id="PR00449">
    <property type="entry name" value="RASTRNSFRMNG"/>
</dbReference>
<dbReference type="GO" id="GO:0007165">
    <property type="term" value="P:signal transduction"/>
    <property type="evidence" value="ECO:0007669"/>
    <property type="project" value="InterPro"/>
</dbReference>
<organism evidence="5 7">
    <name type="scientific">Adineta ricciae</name>
    <name type="common">Rotifer</name>
    <dbReference type="NCBI Taxonomy" id="249248"/>
    <lineage>
        <taxon>Eukaryota</taxon>
        <taxon>Metazoa</taxon>
        <taxon>Spiralia</taxon>
        <taxon>Gnathifera</taxon>
        <taxon>Rotifera</taxon>
        <taxon>Eurotatoria</taxon>
        <taxon>Bdelloidea</taxon>
        <taxon>Adinetida</taxon>
        <taxon>Adinetidae</taxon>
        <taxon>Adineta</taxon>
    </lineage>
</organism>
<dbReference type="InterPro" id="IPR001806">
    <property type="entry name" value="Small_GTPase"/>
</dbReference>
<keyword evidence="1" id="KW-0547">Nucleotide-binding</keyword>
<protein>
    <submittedName>
        <fullName evidence="5">Uncharacterized protein</fullName>
    </submittedName>
</protein>
<dbReference type="PROSITE" id="PS51420">
    <property type="entry name" value="RHO"/>
    <property type="match status" value="1"/>
</dbReference>
<dbReference type="CDD" id="cd00876">
    <property type="entry name" value="Ras"/>
    <property type="match status" value="1"/>
</dbReference>
<keyword evidence="2" id="KW-0342">GTP-binding</keyword>
<reference evidence="5" key="1">
    <citation type="submission" date="2021-02" db="EMBL/GenBank/DDBJ databases">
        <authorList>
            <person name="Nowell W R."/>
        </authorList>
    </citation>
    <scope>NUCLEOTIDE SEQUENCE</scope>
</reference>
<evidence type="ECO:0000313" key="4">
    <source>
        <dbReference type="EMBL" id="CAF0885222.1"/>
    </source>
</evidence>
<evidence type="ECO:0000256" key="1">
    <source>
        <dbReference type="ARBA" id="ARBA00022741"/>
    </source>
</evidence>
<dbReference type="PROSITE" id="PS51419">
    <property type="entry name" value="RAB"/>
    <property type="match status" value="1"/>
</dbReference>
<dbReference type="EMBL" id="CAJNOR010000341">
    <property type="protein sequence ID" value="CAF0885222.1"/>
    <property type="molecule type" value="Genomic_DNA"/>
</dbReference>
<name>A0A814C8N3_ADIRI</name>
<evidence type="ECO:0000313" key="6">
    <source>
        <dbReference type="Proteomes" id="UP000663828"/>
    </source>
</evidence>
<dbReference type="PROSITE" id="PS51421">
    <property type="entry name" value="RAS"/>
    <property type="match status" value="1"/>
</dbReference>
<evidence type="ECO:0000256" key="2">
    <source>
        <dbReference type="ARBA" id="ARBA00023134"/>
    </source>
</evidence>
<proteinExistence type="predicted"/>
<dbReference type="SMART" id="SM00173">
    <property type="entry name" value="RAS"/>
    <property type="match status" value="1"/>
</dbReference>
<dbReference type="Proteomes" id="UP000663828">
    <property type="component" value="Unassembled WGS sequence"/>
</dbReference>
<dbReference type="GO" id="GO:0016020">
    <property type="term" value="C:membrane"/>
    <property type="evidence" value="ECO:0007669"/>
    <property type="project" value="InterPro"/>
</dbReference>
<evidence type="ECO:0000313" key="7">
    <source>
        <dbReference type="Proteomes" id="UP000663852"/>
    </source>
</evidence>
<comment type="caution">
    <text evidence="5">The sequence shown here is derived from an EMBL/GenBank/DDBJ whole genome shotgun (WGS) entry which is preliminary data.</text>
</comment>
<dbReference type="GO" id="GO:0003924">
    <property type="term" value="F:GTPase activity"/>
    <property type="evidence" value="ECO:0007669"/>
    <property type="project" value="InterPro"/>
</dbReference>
<dbReference type="EMBL" id="CAJNOJ010000042">
    <property type="protein sequence ID" value="CAF0936738.1"/>
    <property type="molecule type" value="Genomic_DNA"/>
</dbReference>
<evidence type="ECO:0000313" key="5">
    <source>
        <dbReference type="EMBL" id="CAF0936738.1"/>
    </source>
</evidence>
<dbReference type="SMART" id="SM00176">
    <property type="entry name" value="RAN"/>
    <property type="match status" value="1"/>
</dbReference>
<dbReference type="AlphaFoldDB" id="A0A814C8N3"/>
<evidence type="ECO:0000256" key="3">
    <source>
        <dbReference type="SAM" id="MobiDB-lite"/>
    </source>
</evidence>
<accession>A0A814C8N3</accession>
<dbReference type="OrthoDB" id="25818at2759"/>
<dbReference type="Pfam" id="PF00071">
    <property type="entry name" value="Ras"/>
    <property type="match status" value="1"/>
</dbReference>
<dbReference type="InterPro" id="IPR005225">
    <property type="entry name" value="Small_GTP-bd"/>
</dbReference>
<feature type="region of interest" description="Disordered" evidence="3">
    <location>
        <begin position="183"/>
        <end position="204"/>
    </location>
</feature>
<sequence length="216" mass="24297">MSEYIICVFGSGGVGKSCLTMQFVQGVFLEKYDPTIEDVYKKTLECDGKQYDLEILDTAGSEEFSSMRDLYVSNGHGFVLVYSITSQATFNEVERYYERIISIKDVDKDGQPPIVLVGNKCDSEKDRIVSRETGQNLARKWKCSFLETSAKTKLNVAEVFYDLVRQINRSSLAKRQVATNDDGAGGRVVIHNDPPTPKSSSKTEEKQERRCCCVLL</sequence>
<dbReference type="Proteomes" id="UP000663852">
    <property type="component" value="Unassembled WGS sequence"/>
</dbReference>
<dbReference type="SMART" id="SM00174">
    <property type="entry name" value="RHO"/>
    <property type="match status" value="1"/>
</dbReference>
<dbReference type="Gene3D" id="3.40.50.300">
    <property type="entry name" value="P-loop containing nucleotide triphosphate hydrolases"/>
    <property type="match status" value="1"/>
</dbReference>
<gene>
    <name evidence="5" type="ORF">EDS130_LOCUS11599</name>
    <name evidence="4" type="ORF">XAT740_LOCUS7214</name>
</gene>
<dbReference type="GO" id="GO:0005525">
    <property type="term" value="F:GTP binding"/>
    <property type="evidence" value="ECO:0007669"/>
    <property type="project" value="UniProtKB-KW"/>
</dbReference>
<dbReference type="FunFam" id="3.40.50.300:FF:001423">
    <property type="entry name" value="Ras family GTPase"/>
    <property type="match status" value="1"/>
</dbReference>
<dbReference type="NCBIfam" id="TIGR00231">
    <property type="entry name" value="small_GTP"/>
    <property type="match status" value="1"/>
</dbReference>
<dbReference type="PANTHER" id="PTHR24070">
    <property type="entry name" value="RAS, DI-RAS, AND RHEB FAMILY MEMBERS OF SMALL GTPASE SUPERFAMILY"/>
    <property type="match status" value="1"/>
</dbReference>